<dbReference type="GeneID" id="41540077"/>
<accession>A0A4D4MXU7</accession>
<evidence type="ECO:0000256" key="2">
    <source>
        <dbReference type="ARBA" id="ARBA00004792"/>
    </source>
</evidence>
<keyword evidence="9" id="KW-0045">Antibiotic biosynthesis</keyword>
<evidence type="ECO:0000256" key="12">
    <source>
        <dbReference type="ARBA" id="ARBA00072216"/>
    </source>
</evidence>
<evidence type="ECO:0000256" key="9">
    <source>
        <dbReference type="ARBA" id="ARBA00023194"/>
    </source>
</evidence>
<evidence type="ECO:0000313" key="15">
    <source>
        <dbReference type="EMBL" id="GDY77010.1"/>
    </source>
</evidence>
<dbReference type="GO" id="GO:1901336">
    <property type="term" value="P:lactone biosynthetic process"/>
    <property type="evidence" value="ECO:0007669"/>
    <property type="project" value="UniProtKB-ARBA"/>
</dbReference>
<dbReference type="EC" id="1.14.11.36" evidence="11"/>
<dbReference type="InterPro" id="IPR054973">
    <property type="entry name" value="PentlctneF_syn"/>
</dbReference>
<proteinExistence type="inferred from homology"/>
<dbReference type="EMBL" id="BJHY01000001">
    <property type="protein sequence ID" value="GDY77010.1"/>
    <property type="molecule type" value="Genomic_DNA"/>
</dbReference>
<evidence type="ECO:0000256" key="10">
    <source>
        <dbReference type="ARBA" id="ARBA00051171"/>
    </source>
</evidence>
<reference evidence="14 17" key="2">
    <citation type="submission" date="2019-04" db="EMBL/GenBank/DDBJ databases">
        <title>Draft genome sequences of Streptomyces avermitilis NBRC 14893.</title>
        <authorList>
            <person name="Komaki H."/>
            <person name="Tamura T."/>
            <person name="Hosoyama A."/>
        </authorList>
    </citation>
    <scope>NUCLEOTIDE SEQUENCE [LARGE SCALE GENOMIC DNA]</scope>
    <source>
        <strain evidence="14 17">NBRC 14893</strain>
    </source>
</reference>
<evidence type="ECO:0000256" key="7">
    <source>
        <dbReference type="ARBA" id="ARBA00023002"/>
    </source>
</evidence>
<dbReference type="Pfam" id="PF02668">
    <property type="entry name" value="TauD"/>
    <property type="match status" value="1"/>
</dbReference>
<keyword evidence="5" id="KW-0847">Vitamin C</keyword>
<dbReference type="InterPro" id="IPR003819">
    <property type="entry name" value="TauD/TfdA-like"/>
</dbReference>
<name>A0A4D4MXU7_STRAX</name>
<reference evidence="15 16" key="1">
    <citation type="submission" date="2019-04" db="EMBL/GenBank/DDBJ databases">
        <title>Draft genome sequences of Streptomyces avermitilis ATCC 31267.</title>
        <authorList>
            <person name="Komaki H."/>
            <person name="Tamura T."/>
            <person name="Hosoyama A."/>
        </authorList>
    </citation>
    <scope>NUCLEOTIDE SEQUENCE [LARGE SCALE GENOMIC DNA]</scope>
    <source>
        <strain evidence="15 16">ATCC 31267</strain>
    </source>
</reference>
<keyword evidence="8" id="KW-0408">Iron</keyword>
<dbReference type="GO" id="GO:0017000">
    <property type="term" value="P:antibiotic biosynthetic process"/>
    <property type="evidence" value="ECO:0007669"/>
    <property type="project" value="UniProtKB-KW"/>
</dbReference>
<dbReference type="RefSeq" id="WP_037648983.1">
    <property type="nucleotide sequence ID" value="NZ_BAABTN010000014.1"/>
</dbReference>
<dbReference type="NCBIfam" id="NF045815">
    <property type="entry name" value="Neo-PentlctneFsynPtlD"/>
    <property type="match status" value="1"/>
</dbReference>
<evidence type="ECO:0000313" key="17">
    <source>
        <dbReference type="Proteomes" id="UP000302139"/>
    </source>
</evidence>
<evidence type="ECO:0000256" key="6">
    <source>
        <dbReference type="ARBA" id="ARBA00022964"/>
    </source>
</evidence>
<evidence type="ECO:0000256" key="1">
    <source>
        <dbReference type="ARBA" id="ARBA00001954"/>
    </source>
</evidence>
<keyword evidence="7" id="KW-0560">Oxidoreductase</keyword>
<evidence type="ECO:0000256" key="8">
    <source>
        <dbReference type="ARBA" id="ARBA00023004"/>
    </source>
</evidence>
<evidence type="ECO:0000259" key="13">
    <source>
        <dbReference type="Pfam" id="PF02668"/>
    </source>
</evidence>
<dbReference type="Proteomes" id="UP000299211">
    <property type="component" value="Unassembled WGS sequence"/>
</dbReference>
<evidence type="ECO:0000256" key="4">
    <source>
        <dbReference type="ARBA" id="ARBA00022723"/>
    </source>
</evidence>
<dbReference type="GO" id="GO:0005737">
    <property type="term" value="C:cytoplasm"/>
    <property type="evidence" value="ECO:0007669"/>
    <property type="project" value="TreeGrafter"/>
</dbReference>
<dbReference type="Proteomes" id="UP000302139">
    <property type="component" value="Unassembled WGS sequence"/>
</dbReference>
<dbReference type="Gene3D" id="3.60.130.10">
    <property type="entry name" value="Clavaminate synthase-like"/>
    <property type="match status" value="1"/>
</dbReference>
<dbReference type="GO" id="GO:0046872">
    <property type="term" value="F:metal ion binding"/>
    <property type="evidence" value="ECO:0007669"/>
    <property type="project" value="UniProtKB-KW"/>
</dbReference>
<dbReference type="EMBL" id="BJHX01000001">
    <property type="protein sequence ID" value="GDY62868.1"/>
    <property type="molecule type" value="Genomic_DNA"/>
</dbReference>
<dbReference type="InterPro" id="IPR042098">
    <property type="entry name" value="TauD-like_sf"/>
</dbReference>
<dbReference type="GO" id="GO:0000908">
    <property type="term" value="F:taurine dioxygenase activity"/>
    <property type="evidence" value="ECO:0007669"/>
    <property type="project" value="TreeGrafter"/>
</dbReference>
<dbReference type="InterPro" id="IPR051323">
    <property type="entry name" value="AtsK-like"/>
</dbReference>
<dbReference type="PANTHER" id="PTHR30468:SF1">
    <property type="entry name" value="ALPHA-KETOGLUTARATE-DEPENDENT SULFONATE DIOXYGENASE"/>
    <property type="match status" value="1"/>
</dbReference>
<sequence>MDITRIPGSAIGAVVAGADFSGTIDDTQVEEIWQALDQHLVLVFRGHKDPSNDDLLMFARRFGHVPKTGLTTGASPDHNEILLISNILDENGQKIGVGNAEWMDWHTDYSFRPRVSRIGFLAAVELPPSGGGQTLFTDMYTAYESLPDDLRQRLHSYRARHSLRSGYEDVIEEEYQGEVSIEGPTAKPFVAPEDGTATVHQLIARNPRTGRRAVYANPLNTKRILELDVTSSKEVLQQLFAKPGEPELTYAHEWLPGDIVMWDQLGTVHAKRAFDPTERRLLRKVVTIFDDPAEPWHPEDAA</sequence>
<dbReference type="PANTHER" id="PTHR30468">
    <property type="entry name" value="ALPHA-KETOGLUTARATE-DEPENDENT SULFONATE DIOXYGENASE"/>
    <property type="match status" value="1"/>
</dbReference>
<evidence type="ECO:0000256" key="3">
    <source>
        <dbReference type="ARBA" id="ARBA00005896"/>
    </source>
</evidence>
<dbReference type="AlphaFoldDB" id="A0A4D4MXU7"/>
<keyword evidence="6" id="KW-0223">Dioxygenase</keyword>
<comment type="pathway">
    <text evidence="2">Antibiotic biosynthesis.</text>
</comment>
<comment type="similarity">
    <text evidence="3">Belongs to the TfdA dioxygenase family.</text>
</comment>
<comment type="cofactor">
    <cofactor evidence="1">
        <name>Fe(2+)</name>
        <dbReference type="ChEBI" id="CHEBI:29033"/>
    </cofactor>
</comment>
<keyword evidence="4" id="KW-0479">Metal-binding</keyword>
<protein>
    <recommendedName>
        <fullName evidence="12">Pentalenolactone F synthase</fullName>
        <ecNumber evidence="11">1.14.11.36</ecNumber>
    </recommendedName>
</protein>
<dbReference type="SMR" id="A0A4D4MXU7"/>
<evidence type="ECO:0000313" key="16">
    <source>
        <dbReference type="Proteomes" id="UP000299211"/>
    </source>
</evidence>
<dbReference type="STRING" id="33903.AQJ43_01000"/>
<dbReference type="FunFam" id="3.60.130.10:FF:000024">
    <property type="entry name" value="Pentalenolactone F synthase"/>
    <property type="match status" value="1"/>
</dbReference>
<comment type="catalytic activity">
    <reaction evidence="10">
        <text>pentalenolactone D + 2 2-oxoglutarate + 2 O2 = pentalenolactone F + 2 succinate + 2 CO2 + H2O</text>
        <dbReference type="Rhea" id="RHEA:34579"/>
        <dbReference type="ChEBI" id="CHEBI:15377"/>
        <dbReference type="ChEBI" id="CHEBI:15379"/>
        <dbReference type="ChEBI" id="CHEBI:16526"/>
        <dbReference type="ChEBI" id="CHEBI:16810"/>
        <dbReference type="ChEBI" id="CHEBI:30031"/>
        <dbReference type="ChEBI" id="CHEBI:70787"/>
        <dbReference type="ChEBI" id="CHEBI:70789"/>
        <dbReference type="EC" id="1.14.11.36"/>
    </reaction>
</comment>
<evidence type="ECO:0000256" key="11">
    <source>
        <dbReference type="ARBA" id="ARBA00066726"/>
    </source>
</evidence>
<dbReference type="SUPFAM" id="SSF51197">
    <property type="entry name" value="Clavaminate synthase-like"/>
    <property type="match status" value="1"/>
</dbReference>
<organism evidence="15 16">
    <name type="scientific">Streptomyces avermitilis</name>
    <dbReference type="NCBI Taxonomy" id="33903"/>
    <lineage>
        <taxon>Bacteria</taxon>
        <taxon>Bacillati</taxon>
        <taxon>Actinomycetota</taxon>
        <taxon>Actinomycetes</taxon>
        <taxon>Kitasatosporales</taxon>
        <taxon>Streptomycetaceae</taxon>
        <taxon>Streptomyces</taxon>
    </lineage>
</organism>
<gene>
    <name evidence="14" type="ORF">SAV14893_022610</name>
    <name evidence="15" type="ORF">SAV31267_064950</name>
</gene>
<dbReference type="GO" id="GO:0006790">
    <property type="term" value="P:sulfur compound metabolic process"/>
    <property type="evidence" value="ECO:0007669"/>
    <property type="project" value="TreeGrafter"/>
</dbReference>
<evidence type="ECO:0000313" key="14">
    <source>
        <dbReference type="EMBL" id="GDY62868.1"/>
    </source>
</evidence>
<evidence type="ECO:0000256" key="5">
    <source>
        <dbReference type="ARBA" id="ARBA00022896"/>
    </source>
</evidence>
<feature type="domain" description="TauD/TfdA-like" evidence="13">
    <location>
        <begin position="8"/>
        <end position="283"/>
    </location>
</feature>
<dbReference type="GO" id="GO:0031418">
    <property type="term" value="F:L-ascorbic acid binding"/>
    <property type="evidence" value="ECO:0007669"/>
    <property type="project" value="UniProtKB-KW"/>
</dbReference>
<comment type="caution">
    <text evidence="15">The sequence shown here is derived from an EMBL/GenBank/DDBJ whole genome shotgun (WGS) entry which is preliminary data.</text>
</comment>